<dbReference type="SUPFAM" id="SSF49464">
    <property type="entry name" value="Carboxypeptidase regulatory domain-like"/>
    <property type="match status" value="1"/>
</dbReference>
<organism evidence="2 3">
    <name type="scientific">Dactylosporangium maewongense</name>
    <dbReference type="NCBI Taxonomy" id="634393"/>
    <lineage>
        <taxon>Bacteria</taxon>
        <taxon>Bacillati</taxon>
        <taxon>Actinomycetota</taxon>
        <taxon>Actinomycetes</taxon>
        <taxon>Micromonosporales</taxon>
        <taxon>Micromonosporaceae</taxon>
        <taxon>Dactylosporangium</taxon>
    </lineage>
</organism>
<feature type="region of interest" description="Disordered" evidence="1">
    <location>
        <begin position="22"/>
        <end position="42"/>
    </location>
</feature>
<gene>
    <name evidence="2" type="ORF">GCM10009827_045590</name>
</gene>
<evidence type="ECO:0000256" key="1">
    <source>
        <dbReference type="SAM" id="MobiDB-lite"/>
    </source>
</evidence>
<proteinExistence type="predicted"/>
<protein>
    <recommendedName>
        <fullName evidence="4">Carboxypeptidase regulatory-like domain-containing protein</fullName>
    </recommendedName>
</protein>
<evidence type="ECO:0000313" key="2">
    <source>
        <dbReference type="EMBL" id="GAA1524052.1"/>
    </source>
</evidence>
<dbReference type="RefSeq" id="WP_344504055.1">
    <property type="nucleotide sequence ID" value="NZ_BAAAQD010000009.1"/>
</dbReference>
<sequence>MPEPGIVETATTALLRWVGGAGLSARQGPPSGDTKSDGKGAKPAEVHVWLTALLPEQGMRPTTGLEPVRFRMRFLLATARADDVAALDRLLSATTTGPHRPVFDEVPAHVWQSSGVPTRPAFYVDVPGRLDRPAPATPRVTAPLRIETVPLRPLSGVVLGPRDTPLAGMRVESADRTEVTYTGADGTFVLDGLPADRPARLRLSGRGLRFHHTVTADAASPAVIRCEIKEA</sequence>
<dbReference type="EMBL" id="BAAAQD010000009">
    <property type="protein sequence ID" value="GAA1524052.1"/>
    <property type="molecule type" value="Genomic_DNA"/>
</dbReference>
<dbReference type="InterPro" id="IPR008969">
    <property type="entry name" value="CarboxyPept-like_regulatory"/>
</dbReference>
<name>A0ABP4LJV8_9ACTN</name>
<reference evidence="3" key="1">
    <citation type="journal article" date="2019" name="Int. J. Syst. Evol. Microbiol.">
        <title>The Global Catalogue of Microorganisms (GCM) 10K type strain sequencing project: providing services to taxonomists for standard genome sequencing and annotation.</title>
        <authorList>
            <consortium name="The Broad Institute Genomics Platform"/>
            <consortium name="The Broad Institute Genome Sequencing Center for Infectious Disease"/>
            <person name="Wu L."/>
            <person name="Ma J."/>
        </authorList>
    </citation>
    <scope>NUCLEOTIDE SEQUENCE [LARGE SCALE GENOMIC DNA]</scope>
    <source>
        <strain evidence="3">JCM 15933</strain>
    </source>
</reference>
<comment type="caution">
    <text evidence="2">The sequence shown here is derived from an EMBL/GenBank/DDBJ whole genome shotgun (WGS) entry which is preliminary data.</text>
</comment>
<keyword evidence="3" id="KW-1185">Reference proteome</keyword>
<evidence type="ECO:0008006" key="4">
    <source>
        <dbReference type="Google" id="ProtNLM"/>
    </source>
</evidence>
<evidence type="ECO:0000313" key="3">
    <source>
        <dbReference type="Proteomes" id="UP001501470"/>
    </source>
</evidence>
<dbReference type="Proteomes" id="UP001501470">
    <property type="component" value="Unassembled WGS sequence"/>
</dbReference>
<accession>A0ABP4LJV8</accession>